<dbReference type="RefSeq" id="WP_123836168.1">
    <property type="nucleotide sequence ID" value="NZ_AP021909.1"/>
</dbReference>
<comment type="caution">
    <text evidence="1">The sequence shown here is derived from an EMBL/GenBank/DDBJ whole genome shotgun (WGS) entry which is preliminary data.</text>
</comment>
<dbReference type="AlphaFoldDB" id="A0A483WI41"/>
<sequence>MRKILCLIVTLLPMYSMANSFDLPTVHSIKNGNQCEISFNDKIVSKHDCEYESPSYLTSYSLLADSWTGVWIFQDSPMGNACEAGAIRIISLDSENKIQVHKPIDYCMGSVMINNDGDKVIVNIQDINDSKKSEVWVFKDNKLAKLK</sequence>
<organism evidence="1">
    <name type="scientific">Klebsiella pneumoniae</name>
    <dbReference type="NCBI Taxonomy" id="573"/>
    <lineage>
        <taxon>Bacteria</taxon>
        <taxon>Pseudomonadati</taxon>
        <taxon>Pseudomonadota</taxon>
        <taxon>Gammaproteobacteria</taxon>
        <taxon>Enterobacterales</taxon>
        <taxon>Enterobacteriaceae</taxon>
        <taxon>Klebsiella/Raoultella group</taxon>
        <taxon>Klebsiella</taxon>
        <taxon>Klebsiella pneumoniae complex</taxon>
    </lineage>
</organism>
<proteinExistence type="predicted"/>
<reference evidence="1" key="1">
    <citation type="submission" date="2019-01" db="EMBL/GenBank/DDBJ databases">
        <authorList>
            <person name="Lista F."/>
            <person name="Gentile B."/>
            <person name="Anselmo A."/>
            <person name="Fasciana T."/>
            <person name="Giammanco A."/>
        </authorList>
    </citation>
    <scope>NUCLEOTIDE SEQUENCE</scope>
    <source>
        <strain evidence="1">9R</strain>
    </source>
</reference>
<dbReference type="EMBL" id="SDDM01000014">
    <property type="protein sequence ID" value="TCY97594.1"/>
    <property type="molecule type" value="Genomic_DNA"/>
</dbReference>
<name>A0A483WI41_KLEPN</name>
<accession>A0A483WI41</accession>
<evidence type="ECO:0000313" key="1">
    <source>
        <dbReference type="EMBL" id="TCY97594.1"/>
    </source>
</evidence>
<protein>
    <submittedName>
        <fullName evidence="1">Uncharacterized protein</fullName>
    </submittedName>
</protein>
<gene>
    <name evidence="1" type="ORF">ETH52_13845</name>
</gene>